<name>I3CCU3_9GAMM</name>
<dbReference type="Proteomes" id="UP000005744">
    <property type="component" value="Unassembled WGS sequence"/>
</dbReference>
<dbReference type="AlphaFoldDB" id="I3CCU3"/>
<dbReference type="EMBL" id="JH600070">
    <property type="protein sequence ID" value="EIJ41436.1"/>
    <property type="molecule type" value="Genomic_DNA"/>
</dbReference>
<dbReference type="HOGENOM" id="CLU_068244_1_0_6"/>
<protein>
    <submittedName>
        <fullName evidence="1">Uncharacterized protein</fullName>
    </submittedName>
</protein>
<reference evidence="1 2" key="1">
    <citation type="submission" date="2011-11" db="EMBL/GenBank/DDBJ databases">
        <title>Improved High-Quality Draft sequence of Beggiatoa alba B18lD.</title>
        <authorList>
            <consortium name="US DOE Joint Genome Institute"/>
            <person name="Lucas S."/>
            <person name="Han J."/>
            <person name="Lapidus A."/>
            <person name="Cheng J.-F."/>
            <person name="Goodwin L."/>
            <person name="Pitluck S."/>
            <person name="Peters L."/>
            <person name="Mikhailova N."/>
            <person name="Held B."/>
            <person name="Detter J.C."/>
            <person name="Han C."/>
            <person name="Tapia R."/>
            <person name="Land M."/>
            <person name="Hauser L."/>
            <person name="Kyrpides N."/>
            <person name="Ivanova N."/>
            <person name="Pagani I."/>
            <person name="Samuel K."/>
            <person name="Teske A."/>
            <person name="Mueller J."/>
            <person name="Woyke T."/>
        </authorList>
    </citation>
    <scope>NUCLEOTIDE SEQUENCE [LARGE SCALE GENOMIC DNA]</scope>
    <source>
        <strain evidence="1 2">B18LD</strain>
    </source>
</reference>
<organism evidence="1 2">
    <name type="scientific">Beggiatoa alba B18LD</name>
    <dbReference type="NCBI Taxonomy" id="395493"/>
    <lineage>
        <taxon>Bacteria</taxon>
        <taxon>Pseudomonadati</taxon>
        <taxon>Pseudomonadota</taxon>
        <taxon>Gammaproteobacteria</taxon>
        <taxon>Thiotrichales</taxon>
        <taxon>Thiotrichaceae</taxon>
        <taxon>Beggiatoa</taxon>
    </lineage>
</organism>
<dbReference type="SUPFAM" id="SSF56235">
    <property type="entry name" value="N-terminal nucleophile aminohydrolases (Ntn hydrolases)"/>
    <property type="match status" value="1"/>
</dbReference>
<dbReference type="PANTHER" id="PTHR39328:SF1">
    <property type="entry name" value="BLL2871 PROTEIN"/>
    <property type="match status" value="1"/>
</dbReference>
<gene>
    <name evidence="1" type="ORF">BegalDRAFT_0518</name>
</gene>
<dbReference type="InterPro" id="IPR029055">
    <property type="entry name" value="Ntn_hydrolases_N"/>
</dbReference>
<dbReference type="PANTHER" id="PTHR39328">
    <property type="entry name" value="BLL2871 PROTEIN"/>
    <property type="match status" value="1"/>
</dbReference>
<keyword evidence="2" id="KW-1185">Reference proteome</keyword>
<proteinExistence type="predicted"/>
<sequence>MYLSTFSIVARCPQTHMLGIAMCTAIPAIGGLALHLQAQVGAIATQAKLNPYLGKLGLAQLATGLKADAVLQQLRLYDPAFETRQISIVDAQGNTAVHTGQACFTWCGHRQGEGYVIAANMMQDVQTVEAMETAFLKADDLPFAERLLMALIAGDKTGGDYRGRQSACLQLVQKEAYPYLDIRVDEHQTPVAELARIYQVCQQQLLPLMPLLPTQDNPAGCMPPAEHPYFTLMRKPVIERGK</sequence>
<dbReference type="Pfam" id="PF06267">
    <property type="entry name" value="DUF1028"/>
    <property type="match status" value="1"/>
</dbReference>
<evidence type="ECO:0000313" key="1">
    <source>
        <dbReference type="EMBL" id="EIJ41436.1"/>
    </source>
</evidence>
<dbReference type="eggNOG" id="COG3342">
    <property type="taxonomic scope" value="Bacteria"/>
</dbReference>
<dbReference type="OrthoDB" id="9790012at2"/>
<dbReference type="InterPro" id="IPR010430">
    <property type="entry name" value="DUF1028"/>
</dbReference>
<dbReference type="RefSeq" id="WP_002683386.1">
    <property type="nucleotide sequence ID" value="NZ_JH600070.1"/>
</dbReference>
<accession>I3CCU3</accession>
<evidence type="ECO:0000313" key="2">
    <source>
        <dbReference type="Proteomes" id="UP000005744"/>
    </source>
</evidence>
<dbReference type="Gene3D" id="3.60.20.10">
    <property type="entry name" value="Glutamine Phosphoribosylpyrophosphate, subunit 1, domain 1"/>
    <property type="match status" value="1"/>
</dbReference>